<comment type="caution">
    <text evidence="2">The sequence shown here is derived from an EMBL/GenBank/DDBJ whole genome shotgun (WGS) entry which is preliminary data.</text>
</comment>
<dbReference type="EMBL" id="JAIFTL010000003">
    <property type="protein sequence ID" value="KAG9327602.1"/>
    <property type="molecule type" value="Genomic_DNA"/>
</dbReference>
<proteinExistence type="predicted"/>
<gene>
    <name evidence="2" type="ORF">KVV02_003847</name>
</gene>
<dbReference type="AlphaFoldDB" id="A0A9P8IFR6"/>
<sequence length="211" mass="23848">MLHLLSHTTPPMARQILLLLSIVLSLSGLSYVNACEEACRSDPVTYLTKRYVAILDYQTDLIDDPDIAALAKAQIPEIVQKIDGRNNVIDKTIFNNFKGPCENLPGQRHPEEFCGSAKSIACFAGWEHPVSVFQMVHDAVTHTVQRHLAPLGKKHPEINEVVVDGLEKFCPENCQDWVEPFAHFMLVWEQREHPHKYRITPNCLPLQLGGF</sequence>
<feature type="signal peptide" evidence="1">
    <location>
        <begin position="1"/>
        <end position="34"/>
    </location>
</feature>
<evidence type="ECO:0000256" key="1">
    <source>
        <dbReference type="SAM" id="SignalP"/>
    </source>
</evidence>
<evidence type="ECO:0000313" key="2">
    <source>
        <dbReference type="EMBL" id="KAG9327602.1"/>
    </source>
</evidence>
<protein>
    <submittedName>
        <fullName evidence="2">Uncharacterized protein</fullName>
    </submittedName>
</protein>
<reference evidence="2" key="1">
    <citation type="submission" date="2021-07" db="EMBL/GenBank/DDBJ databases">
        <title>Draft genome of Mortierella alpina, strain LL118, isolated from an aspen leaf litter sample.</title>
        <authorList>
            <person name="Yang S."/>
            <person name="Vinatzer B.A."/>
        </authorList>
    </citation>
    <scope>NUCLEOTIDE SEQUENCE</scope>
    <source>
        <strain evidence="2">LL118</strain>
    </source>
</reference>
<accession>A0A9P8IFR6</accession>
<dbReference type="Proteomes" id="UP000717515">
    <property type="component" value="Unassembled WGS sequence"/>
</dbReference>
<evidence type="ECO:0000313" key="3">
    <source>
        <dbReference type="Proteomes" id="UP000717515"/>
    </source>
</evidence>
<feature type="chain" id="PRO_5040297866" evidence="1">
    <location>
        <begin position="35"/>
        <end position="211"/>
    </location>
</feature>
<keyword evidence="1" id="KW-0732">Signal</keyword>
<organism evidence="2 3">
    <name type="scientific">Mortierella alpina</name>
    <name type="common">Oleaginous fungus</name>
    <name type="synonym">Mortierella renispora</name>
    <dbReference type="NCBI Taxonomy" id="64518"/>
    <lineage>
        <taxon>Eukaryota</taxon>
        <taxon>Fungi</taxon>
        <taxon>Fungi incertae sedis</taxon>
        <taxon>Mucoromycota</taxon>
        <taxon>Mortierellomycotina</taxon>
        <taxon>Mortierellomycetes</taxon>
        <taxon>Mortierellales</taxon>
        <taxon>Mortierellaceae</taxon>
        <taxon>Mortierella</taxon>
    </lineage>
</organism>
<name>A0A9P8IFR6_MORAP</name>